<accession>M1Z9N6</accession>
<comment type="caution">
    <text evidence="1">The sequence shown here is derived from an EMBL/GenBank/DDBJ whole genome shotgun (WGS) entry which is preliminary data.</text>
</comment>
<sequence>MIIYFLTLVTKNLPVKFSQP</sequence>
<dbReference type="InParanoid" id="M1Z9N6"/>
<name>M1Z9N6_NITG3</name>
<reference evidence="1 2" key="1">
    <citation type="journal article" date="2013" name="Front. Microbiol.">
        <title>The genome of Nitrospina gracilis illuminates the metabolism and evolution of the major marine nitrite oxidizer.</title>
        <authorList>
            <person name="Luecker S."/>
            <person name="Nowka B."/>
            <person name="Rattei T."/>
            <person name="Spieck E."/>
            <person name="and Daims H."/>
        </authorList>
    </citation>
    <scope>NUCLEOTIDE SEQUENCE [LARGE SCALE GENOMIC DNA]</scope>
    <source>
        <strain evidence="1 2">3/211</strain>
    </source>
</reference>
<proteinExistence type="predicted"/>
<dbReference type="HOGENOM" id="CLU_3428270_0_0_0"/>
<organism evidence="1 2">
    <name type="scientific">Nitrospina gracilis (strain 3/211)</name>
    <dbReference type="NCBI Taxonomy" id="1266370"/>
    <lineage>
        <taxon>Bacteria</taxon>
        <taxon>Pseudomonadati</taxon>
        <taxon>Nitrospinota/Tectimicrobiota group</taxon>
        <taxon>Nitrospinota</taxon>
        <taxon>Nitrospinia</taxon>
        <taxon>Nitrospinales</taxon>
        <taxon>Nitrospinaceae</taxon>
        <taxon>Nitrospina</taxon>
    </lineage>
</organism>
<dbReference type="Proteomes" id="UP000011704">
    <property type="component" value="Unassembled WGS sequence"/>
</dbReference>
<dbReference type="EMBL" id="CAQJ01000021">
    <property type="protein sequence ID" value="CCQ89892.1"/>
    <property type="molecule type" value="Genomic_DNA"/>
</dbReference>
<dbReference type="AlphaFoldDB" id="M1Z9N6"/>
<gene>
    <name evidence="1" type="ORF">NITGR_190002</name>
</gene>
<evidence type="ECO:0000313" key="2">
    <source>
        <dbReference type="Proteomes" id="UP000011704"/>
    </source>
</evidence>
<evidence type="ECO:0000313" key="1">
    <source>
        <dbReference type="EMBL" id="CCQ89892.1"/>
    </source>
</evidence>
<protein>
    <submittedName>
        <fullName evidence="1">Uncharacterized protein</fullName>
    </submittedName>
</protein>
<keyword evidence="2" id="KW-1185">Reference proteome</keyword>